<dbReference type="RefSeq" id="WP_181556055.1">
    <property type="nucleotide sequence ID" value="NZ_CP064060.1"/>
</dbReference>
<dbReference type="InterPro" id="IPR020904">
    <property type="entry name" value="Sc_DH/Rdtase_CS"/>
</dbReference>
<proteinExistence type="inferred from homology"/>
<keyword evidence="6" id="KW-1185">Reference proteome</keyword>
<dbReference type="Pfam" id="PF00106">
    <property type="entry name" value="adh_short"/>
    <property type="match status" value="1"/>
</dbReference>
<dbReference type="EMBL" id="JACDUT010000005">
    <property type="protein sequence ID" value="MBA2875226.1"/>
    <property type="molecule type" value="Genomic_DNA"/>
</dbReference>
<dbReference type="Gene3D" id="3.40.50.720">
    <property type="entry name" value="NAD(P)-binding Rossmann-like Domain"/>
    <property type="match status" value="1"/>
</dbReference>
<organism evidence="5 6">
    <name type="scientific">Thermaerobacillus caldiproteolyticus</name>
    <dbReference type="NCBI Taxonomy" id="247480"/>
    <lineage>
        <taxon>Bacteria</taxon>
        <taxon>Bacillati</taxon>
        <taxon>Bacillota</taxon>
        <taxon>Bacilli</taxon>
        <taxon>Bacillales</taxon>
        <taxon>Anoxybacillaceae</taxon>
        <taxon>Thermaerobacillus</taxon>
    </lineage>
</organism>
<accession>A0A7W0BY39</accession>
<keyword evidence="2" id="KW-0521">NADP</keyword>
<dbReference type="GO" id="GO:0008206">
    <property type="term" value="P:bile acid metabolic process"/>
    <property type="evidence" value="ECO:0007669"/>
    <property type="project" value="UniProtKB-ARBA"/>
</dbReference>
<evidence type="ECO:0000256" key="4">
    <source>
        <dbReference type="RuleBase" id="RU000363"/>
    </source>
</evidence>
<evidence type="ECO:0000256" key="3">
    <source>
        <dbReference type="ARBA" id="ARBA00023002"/>
    </source>
</evidence>
<comment type="similarity">
    <text evidence="1 4">Belongs to the short-chain dehydrogenases/reductases (SDR) family.</text>
</comment>
<keyword evidence="3" id="KW-0560">Oxidoreductase</keyword>
<dbReference type="PANTHER" id="PTHR43391">
    <property type="entry name" value="RETINOL DEHYDROGENASE-RELATED"/>
    <property type="match status" value="1"/>
</dbReference>
<evidence type="ECO:0000313" key="6">
    <source>
        <dbReference type="Proteomes" id="UP000523087"/>
    </source>
</evidence>
<dbReference type="InterPro" id="IPR002347">
    <property type="entry name" value="SDR_fam"/>
</dbReference>
<dbReference type="GO" id="GO:0016491">
    <property type="term" value="F:oxidoreductase activity"/>
    <property type="evidence" value="ECO:0007669"/>
    <property type="project" value="UniProtKB-KW"/>
</dbReference>
<dbReference type="CDD" id="cd05233">
    <property type="entry name" value="SDR_c"/>
    <property type="match status" value="1"/>
</dbReference>
<protein>
    <submittedName>
        <fullName evidence="5">Short-subunit dehydrogenase</fullName>
    </submittedName>
</protein>
<name>A0A7W0BY39_9BACL</name>
<sequence length="239" mass="25989">MFDFEKLRGKTIVITGASRGIGYETARQLANFGTNLVLGSRNITNLSLEGFERASSVSLVEVDVSDEDSVKKFFQDTVEKYGSVDVLINSAGTGVFASILESDTQDFDMMISVNLKGTYLCSKYFGKHMIEQKNGRILNIVSIAGITAIPGCGGYCASKFGVLGLTRVLQAELRSHGVYVSAVIPGAVNSKFWDNIEPKPDIRKMISVETLAKHIIYLLIQPEDASIDEVVITPPLGIL</sequence>
<dbReference type="SUPFAM" id="SSF51735">
    <property type="entry name" value="NAD(P)-binding Rossmann-fold domains"/>
    <property type="match status" value="1"/>
</dbReference>
<evidence type="ECO:0000313" key="5">
    <source>
        <dbReference type="EMBL" id="MBA2875226.1"/>
    </source>
</evidence>
<evidence type="ECO:0000256" key="2">
    <source>
        <dbReference type="ARBA" id="ARBA00022857"/>
    </source>
</evidence>
<gene>
    <name evidence="5" type="ORF">HNR31_001999</name>
</gene>
<dbReference type="PROSITE" id="PS00061">
    <property type="entry name" value="ADH_SHORT"/>
    <property type="match status" value="1"/>
</dbReference>
<reference evidence="5 6" key="1">
    <citation type="submission" date="2020-07" db="EMBL/GenBank/DDBJ databases">
        <title>Genomic Encyclopedia of Type Strains, Phase IV (KMG-IV): sequencing the most valuable type-strain genomes for metagenomic binning, comparative biology and taxonomic classification.</title>
        <authorList>
            <person name="Goeker M."/>
        </authorList>
    </citation>
    <scope>NUCLEOTIDE SEQUENCE [LARGE SCALE GENOMIC DNA]</scope>
    <source>
        <strain evidence="5 6">DSM 15730</strain>
    </source>
</reference>
<evidence type="ECO:0000256" key="1">
    <source>
        <dbReference type="ARBA" id="ARBA00006484"/>
    </source>
</evidence>
<dbReference type="PRINTS" id="PR00080">
    <property type="entry name" value="SDRFAMILY"/>
</dbReference>
<dbReference type="AlphaFoldDB" id="A0A7W0BY39"/>
<dbReference type="InterPro" id="IPR036291">
    <property type="entry name" value="NAD(P)-bd_dom_sf"/>
</dbReference>
<dbReference type="FunFam" id="3.40.50.720:FF:000084">
    <property type="entry name" value="Short-chain dehydrogenase reductase"/>
    <property type="match status" value="1"/>
</dbReference>
<dbReference type="Proteomes" id="UP000523087">
    <property type="component" value="Unassembled WGS sequence"/>
</dbReference>
<comment type="caution">
    <text evidence="5">The sequence shown here is derived from an EMBL/GenBank/DDBJ whole genome shotgun (WGS) entry which is preliminary data.</text>
</comment>
<dbReference type="PANTHER" id="PTHR43391:SF14">
    <property type="entry name" value="DEHYDROGENASE_REDUCTASE SDR FAMILY PROTEIN 7-LIKE"/>
    <property type="match status" value="1"/>
</dbReference>
<dbReference type="PRINTS" id="PR00081">
    <property type="entry name" value="GDHRDH"/>
</dbReference>